<comment type="caution">
    <text evidence="1">The sequence shown here is derived from an EMBL/GenBank/DDBJ whole genome shotgun (WGS) entry which is preliminary data.</text>
</comment>
<dbReference type="EMBL" id="CM055097">
    <property type="protein sequence ID" value="KAJ7551983.1"/>
    <property type="molecule type" value="Genomic_DNA"/>
</dbReference>
<sequence>MAKLWAGGGRGGKVSGTSKNGLAVAGRAQYQGGSSFTVFSAQGSNPVANCKLCGKGVQKIYDKTVKGYVYLCSGGPSAKLQIPKDDSKSGLQLVHPYLVLQLFVPLGQHFSLELRLSDATNTRRKMYLSTSFSELKTTPLHCQIPLSMIMHNTWLSFSIHVAELFSNCFRVMNFRSIDVIVLGPVCKLRRVFTMRNRLADPVAFGNFALGTEEYLPPEHVFASGVMACVQVLDTAKLQSVLGIEIPNFDGTKSVGGSDSSLSARRLLLSKVESSKQVHVAFGSRVPQSIPCTTLSSDLLPEEQLRFLQCKTDSLGPPLCQSSESINFRISEIERITLDAMKGPKGVNIPDSTTPEMRAAGRSRALIHSTRDSNKSSTGGDNLSSDYFTPAENRTLSLKQSVGIRKKEDIGIKRNLPAMPSSKNSGKCVSVPLKVDACKQSKCLESPPGSPPCGWERYSNDGEPNDMIFTAVESLSFFEPINGDGCEFESCVSLTEGALQANRNSVMSFGQDGGNLTTEANGTAKARQHDDSKPLKAKISRNNKGGVKFYQYELENEFLLREDNSDSPTDEGSEEEHSWSSGSLRKYDNCRLDRCENVCNGNTLSSVADSMQPDGFIVNTEFLHSDYDMEEPVHEPLCSTEELFVVHEHDTGMMNTISSNESILRDNARKVVVEGQTFPSSNMPHNQMEHLELEIQRNRIESEISLASLVTATSASKLCIEPLMHDSGFAFPIDSGQDCKFKESVDMSQEHGEEDNFEEDLDLLYDPTLDCYYDPKTNRYYELK</sequence>
<proteinExistence type="predicted"/>
<protein>
    <submittedName>
        <fullName evidence="1">Uncharacterized protein</fullName>
    </submittedName>
</protein>
<dbReference type="Proteomes" id="UP001162992">
    <property type="component" value="Chromosome 6"/>
</dbReference>
<evidence type="ECO:0000313" key="2">
    <source>
        <dbReference type="Proteomes" id="UP001162992"/>
    </source>
</evidence>
<keyword evidence="2" id="KW-1185">Reference proteome</keyword>
<reference evidence="2" key="1">
    <citation type="journal article" date="2024" name="Proc. Natl. Acad. Sci. U.S.A.">
        <title>Extraordinary preservation of gene collinearity over three hundred million years revealed in homosporous lycophytes.</title>
        <authorList>
            <person name="Li C."/>
            <person name="Wickell D."/>
            <person name="Kuo L.Y."/>
            <person name="Chen X."/>
            <person name="Nie B."/>
            <person name="Liao X."/>
            <person name="Peng D."/>
            <person name="Ji J."/>
            <person name="Jenkins J."/>
            <person name="Williams M."/>
            <person name="Shu S."/>
            <person name="Plott C."/>
            <person name="Barry K."/>
            <person name="Rajasekar S."/>
            <person name="Grimwood J."/>
            <person name="Han X."/>
            <person name="Sun S."/>
            <person name="Hou Z."/>
            <person name="He W."/>
            <person name="Dai G."/>
            <person name="Sun C."/>
            <person name="Schmutz J."/>
            <person name="Leebens-Mack J.H."/>
            <person name="Li F.W."/>
            <person name="Wang L."/>
        </authorList>
    </citation>
    <scope>NUCLEOTIDE SEQUENCE [LARGE SCALE GENOMIC DNA]</scope>
    <source>
        <strain evidence="2">cv. PW_Plant_1</strain>
    </source>
</reference>
<organism evidence="1 2">
    <name type="scientific">Diphasiastrum complanatum</name>
    <name type="common">Issler's clubmoss</name>
    <name type="synonym">Lycopodium complanatum</name>
    <dbReference type="NCBI Taxonomy" id="34168"/>
    <lineage>
        <taxon>Eukaryota</taxon>
        <taxon>Viridiplantae</taxon>
        <taxon>Streptophyta</taxon>
        <taxon>Embryophyta</taxon>
        <taxon>Tracheophyta</taxon>
        <taxon>Lycopodiopsida</taxon>
        <taxon>Lycopodiales</taxon>
        <taxon>Lycopodiaceae</taxon>
        <taxon>Lycopodioideae</taxon>
        <taxon>Diphasiastrum</taxon>
    </lineage>
</organism>
<gene>
    <name evidence="1" type="ORF">O6H91_06G037200</name>
</gene>
<name>A0ACC2DCF9_DIPCM</name>
<accession>A0ACC2DCF9</accession>
<evidence type="ECO:0000313" key="1">
    <source>
        <dbReference type="EMBL" id="KAJ7551983.1"/>
    </source>
</evidence>